<dbReference type="InterPro" id="IPR057434">
    <property type="entry name" value="LMF1/2_N"/>
</dbReference>
<evidence type="ECO:0000313" key="12">
    <source>
        <dbReference type="Proteomes" id="UP000728032"/>
    </source>
</evidence>
<keyword evidence="12" id="KW-1185">Reference proteome</keyword>
<keyword evidence="4 8" id="KW-0256">Endoplasmic reticulum</keyword>
<evidence type="ECO:0000256" key="4">
    <source>
        <dbReference type="ARBA" id="ARBA00022824"/>
    </source>
</evidence>
<dbReference type="Pfam" id="PF06762">
    <property type="entry name" value="LMF1"/>
    <property type="match status" value="1"/>
</dbReference>
<dbReference type="PANTHER" id="PTHR14463:SF5">
    <property type="entry name" value="LIPASE MATURATION FACTOR 2"/>
    <property type="match status" value="1"/>
</dbReference>
<keyword evidence="6 8" id="KW-0472">Membrane</keyword>
<dbReference type="InterPro" id="IPR057433">
    <property type="entry name" value="LMF1/2_C"/>
</dbReference>
<dbReference type="OrthoDB" id="434126at2759"/>
<organism evidence="11">
    <name type="scientific">Oppiella nova</name>
    <dbReference type="NCBI Taxonomy" id="334625"/>
    <lineage>
        <taxon>Eukaryota</taxon>
        <taxon>Metazoa</taxon>
        <taxon>Ecdysozoa</taxon>
        <taxon>Arthropoda</taxon>
        <taxon>Chelicerata</taxon>
        <taxon>Arachnida</taxon>
        <taxon>Acari</taxon>
        <taxon>Acariformes</taxon>
        <taxon>Sarcoptiformes</taxon>
        <taxon>Oribatida</taxon>
        <taxon>Brachypylina</taxon>
        <taxon>Oppioidea</taxon>
        <taxon>Oppiidae</taxon>
        <taxon>Oppiella</taxon>
    </lineage>
</organism>
<comment type="function">
    <text evidence="8">Involved in the maturation of specific proteins in the endoplasmic reticulum.</text>
</comment>
<evidence type="ECO:0000259" key="9">
    <source>
        <dbReference type="Pfam" id="PF06762"/>
    </source>
</evidence>
<feature type="transmembrane region" description="Helical" evidence="8">
    <location>
        <begin position="156"/>
        <end position="173"/>
    </location>
</feature>
<evidence type="ECO:0000256" key="2">
    <source>
        <dbReference type="ARBA" id="ARBA00005512"/>
    </source>
</evidence>
<keyword evidence="7" id="KW-0325">Glycoprotein</keyword>
<proteinExistence type="inferred from homology"/>
<evidence type="ECO:0000256" key="3">
    <source>
        <dbReference type="ARBA" id="ARBA00022692"/>
    </source>
</evidence>
<feature type="transmembrane region" description="Helical" evidence="8">
    <location>
        <begin position="62"/>
        <end position="82"/>
    </location>
</feature>
<comment type="similarity">
    <text evidence="2 8">Belongs to the lipase maturation factor family.</text>
</comment>
<evidence type="ECO:0000256" key="8">
    <source>
        <dbReference type="RuleBase" id="RU361229"/>
    </source>
</evidence>
<dbReference type="AlphaFoldDB" id="A0A7R9LTG4"/>
<dbReference type="PANTHER" id="PTHR14463">
    <property type="entry name" value="LIPASE MATURATION FACTOR"/>
    <property type="match status" value="1"/>
</dbReference>
<accession>A0A7R9LTG4</accession>
<dbReference type="GO" id="GO:0005789">
    <property type="term" value="C:endoplasmic reticulum membrane"/>
    <property type="evidence" value="ECO:0007669"/>
    <property type="project" value="UniProtKB-SubCell"/>
</dbReference>
<dbReference type="Pfam" id="PF25179">
    <property type="entry name" value="LMF1_C"/>
    <property type="match status" value="1"/>
</dbReference>
<sequence length="693" mass="79205">MNCSQMSEMKRRSRLADCGLNGLSLASYVMCDEFTIAVKGGTSIARVMTDANICGINRVHNYYLWAVSAVYLFAFSSIYLQIPGLYGDDGVLPVRAFAQLDKRGSTALVDAFRQVPSLVWLGPTIGLSLTSALEVIALMGIVVSFLQLVLKSFRDFWWYSLSLVLYFSIYQVGQTFMWFQWDTLLLEVGLLTALTAPLKLPFLVESGPHTGLTFWLVRWLLFRLMFASGVVKLTSGCPTWWGLTALDIHFESQCIPTPIAWFVHHFPSPLLKLSVVMTYVIEIVVPFLFFIPIKNLRIFAFVMQVIFQLAIILTGNYNFFNILTTVLCLSILNDSHLKSHSSSTASNTELKPKFLMPKLMTKVITYFIYFSLIYWTIHLFNINWNAGTLSISVNFNNNELNEFILWALPISISLATLSLVSNILKAFSRCLILPTNGFTRIVNLFYTTLYVSAVVFMFCISLVPHVSVDPTHSVKLWPVIHRWHKSVDKFPVVNSYGLFRRMTGVNGRPELVIEGSDDMSSVSGWKAYHFLYKPGDITKAPKFIIPHQPRLDWQMWFAALDNYQNNPWLMNLCYRLLTAQPEVLDLLDKSQLPFKKAPKFIRIRSYTYRYTGKNAKNWWRRADEKEYVPPVSKESLDKFIKANGIETVRTIDLTDKHPFVTKTLAFVRKLCTQLNSTSFIYSLFSVALLIANF</sequence>
<reference evidence="11" key="1">
    <citation type="submission" date="2020-11" db="EMBL/GenBank/DDBJ databases">
        <authorList>
            <person name="Tran Van P."/>
        </authorList>
    </citation>
    <scope>NUCLEOTIDE SEQUENCE</scope>
</reference>
<feature type="transmembrane region" description="Helical" evidence="8">
    <location>
        <begin position="444"/>
        <end position="463"/>
    </location>
</feature>
<keyword evidence="3 8" id="KW-0812">Transmembrane</keyword>
<dbReference type="InterPro" id="IPR009613">
    <property type="entry name" value="LMF"/>
</dbReference>
<dbReference type="EMBL" id="OC917107">
    <property type="protein sequence ID" value="CAD7646167.1"/>
    <property type="molecule type" value="Genomic_DNA"/>
</dbReference>
<feature type="transmembrane region" description="Helical" evidence="8">
    <location>
        <begin position="363"/>
        <end position="383"/>
    </location>
</feature>
<evidence type="ECO:0000256" key="7">
    <source>
        <dbReference type="ARBA" id="ARBA00023180"/>
    </source>
</evidence>
<evidence type="ECO:0000256" key="6">
    <source>
        <dbReference type="ARBA" id="ARBA00023136"/>
    </source>
</evidence>
<keyword evidence="5 8" id="KW-1133">Transmembrane helix</keyword>
<gene>
    <name evidence="11" type="ORF">ONB1V03_LOCUS5587</name>
</gene>
<dbReference type="GO" id="GO:0051604">
    <property type="term" value="P:protein maturation"/>
    <property type="evidence" value="ECO:0007669"/>
    <property type="project" value="InterPro"/>
</dbReference>
<comment type="subcellular location">
    <subcellularLocation>
        <location evidence="1 8">Endoplasmic reticulum membrane</location>
        <topology evidence="1 8">Multi-pass membrane protein</topology>
    </subcellularLocation>
</comment>
<evidence type="ECO:0000259" key="10">
    <source>
        <dbReference type="Pfam" id="PF25179"/>
    </source>
</evidence>
<dbReference type="Proteomes" id="UP000728032">
    <property type="component" value="Unassembled WGS sequence"/>
</dbReference>
<evidence type="ECO:0000313" key="11">
    <source>
        <dbReference type="EMBL" id="CAD7646167.1"/>
    </source>
</evidence>
<feature type="transmembrane region" description="Helical" evidence="8">
    <location>
        <begin position="296"/>
        <end position="313"/>
    </location>
</feature>
<name>A0A7R9LTG4_9ACAR</name>
<evidence type="ECO:0000256" key="1">
    <source>
        <dbReference type="ARBA" id="ARBA00004477"/>
    </source>
</evidence>
<evidence type="ECO:0000256" key="5">
    <source>
        <dbReference type="ARBA" id="ARBA00022989"/>
    </source>
</evidence>
<dbReference type="EMBL" id="CAJPVJ010002282">
    <property type="protein sequence ID" value="CAG2166058.1"/>
    <property type="molecule type" value="Genomic_DNA"/>
</dbReference>
<protein>
    <recommendedName>
        <fullName evidence="8">Lipase maturation factor</fullName>
    </recommendedName>
</protein>
<feature type="domain" description="Lipase maturation factor 1/2 C-terminal" evidence="10">
    <location>
        <begin position="492"/>
        <end position="629"/>
    </location>
</feature>
<feature type="domain" description="Lipase maturation factor 1/2 N-terminal" evidence="9">
    <location>
        <begin position="177"/>
        <end position="338"/>
    </location>
</feature>
<feature type="transmembrane region" description="Helical" evidence="8">
    <location>
        <begin position="270"/>
        <end position="289"/>
    </location>
</feature>
<feature type="transmembrane region" description="Helical" evidence="8">
    <location>
        <begin position="125"/>
        <end position="149"/>
    </location>
</feature>
<feature type="transmembrane region" description="Helical" evidence="8">
    <location>
        <begin position="403"/>
        <end position="424"/>
    </location>
</feature>